<evidence type="ECO:0000313" key="2">
    <source>
        <dbReference type="EMBL" id="QPJ63249.1"/>
    </source>
</evidence>
<protein>
    <submittedName>
        <fullName evidence="2">Uncharacterized protein</fullName>
    </submittedName>
</protein>
<proteinExistence type="predicted"/>
<evidence type="ECO:0000256" key="1">
    <source>
        <dbReference type="SAM" id="Coils"/>
    </source>
</evidence>
<feature type="coiled-coil region" evidence="1">
    <location>
        <begin position="116"/>
        <end position="143"/>
    </location>
</feature>
<accession>A0A7T0BYG2</accession>
<dbReference type="Proteomes" id="UP000594688">
    <property type="component" value="Chromosome"/>
</dbReference>
<evidence type="ECO:0000313" key="3">
    <source>
        <dbReference type="Proteomes" id="UP000594688"/>
    </source>
</evidence>
<name>A0A7T0BYG2_9BACT</name>
<reference evidence="2 3" key="1">
    <citation type="submission" date="2020-02" db="EMBL/GenBank/DDBJ databases">
        <title>Genomic and physiological characterization of two novel Nitrospinaceae genera.</title>
        <authorList>
            <person name="Mueller A.J."/>
            <person name="Jung M.-Y."/>
            <person name="Strachan C.R."/>
            <person name="Herbold C.W."/>
            <person name="Kirkegaard R.H."/>
            <person name="Daims H."/>
        </authorList>
    </citation>
    <scope>NUCLEOTIDE SEQUENCE [LARGE SCALE GENOMIC DNA]</scope>
    <source>
        <strain evidence="2">EB</strain>
    </source>
</reference>
<dbReference type="EMBL" id="CP048685">
    <property type="protein sequence ID" value="QPJ63249.1"/>
    <property type="molecule type" value="Genomic_DNA"/>
</dbReference>
<gene>
    <name evidence="2" type="ORF">G3M70_15760</name>
</gene>
<sequence length="305" mass="35860">MDKVDLQIDQLEREKLISLIQQNQVRIGKHNIRYTRSNKKHTLEHWDKCLESYERLLKAIPKEILKIEKEIRVKFVEGFTPERETKLLSFINTEIEVLIQKTEKLYKDEFRKFGASEEFSNRVNAAREKCQELTETYMEKCRELSDENSKSKNRMSPKEICDFYDLKDTFLHELNLLGPLQSINLMFKEAEANPTLHEAITGVQQGIRAMAKTLQDEGSGEMQSMKERKARKMQVARETLLFRDLVLNMEPLIEQSILPEEKRNQEVLKKLWERIEGLFFQGRNDWAEAIPKFKGVFEVSTGTGK</sequence>
<keyword evidence="1" id="KW-0175">Coiled coil</keyword>
<dbReference type="AlphaFoldDB" id="A0A7T0BYG2"/>
<organism evidence="2 3">
    <name type="scientific">Candidatus Nitronauta litoralis</name>
    <dbReference type="NCBI Taxonomy" id="2705533"/>
    <lineage>
        <taxon>Bacteria</taxon>
        <taxon>Pseudomonadati</taxon>
        <taxon>Nitrospinota/Tectimicrobiota group</taxon>
        <taxon>Nitrospinota</taxon>
        <taxon>Nitrospinia</taxon>
        <taxon>Nitrospinales</taxon>
        <taxon>Nitrospinaceae</taxon>
        <taxon>Candidatus Nitronauta</taxon>
    </lineage>
</organism>
<dbReference type="KEGG" id="nli:G3M70_15760"/>